<gene>
    <name evidence="2" type="ORF">R77569_04269</name>
    <name evidence="1" type="ORF">R77591_03931</name>
</gene>
<reference evidence="1 4" key="1">
    <citation type="submission" date="2023-07" db="EMBL/GenBank/DDBJ databases">
        <authorList>
            <person name="Peeters C."/>
        </authorList>
    </citation>
    <scope>NUCLEOTIDE SEQUENCE</scope>
    <source>
        <strain evidence="2 4">R-77569</strain>
        <strain evidence="1">R-77591</strain>
    </source>
</reference>
<protein>
    <submittedName>
        <fullName evidence="1">Uncharacterized protein</fullName>
    </submittedName>
</protein>
<evidence type="ECO:0000313" key="1">
    <source>
        <dbReference type="EMBL" id="CAJ0692510.1"/>
    </source>
</evidence>
<dbReference type="EMBL" id="CATVXE010000020">
    <property type="protein sequence ID" value="CAJ0692510.1"/>
    <property type="molecule type" value="Genomic_DNA"/>
</dbReference>
<dbReference type="RefSeq" id="WP_104566173.1">
    <property type="nucleotide sequence ID" value="NZ_CATVXE010000020.1"/>
</dbReference>
<proteinExistence type="predicted"/>
<evidence type="ECO:0000313" key="3">
    <source>
        <dbReference type="Proteomes" id="UP001190002"/>
    </source>
</evidence>
<evidence type="ECO:0000313" key="2">
    <source>
        <dbReference type="EMBL" id="CAJ0892936.1"/>
    </source>
</evidence>
<comment type="caution">
    <text evidence="1">The sequence shown here is derived from an EMBL/GenBank/DDBJ whole genome shotgun (WGS) entry which is preliminary data.</text>
</comment>
<dbReference type="AlphaFoldDB" id="A0AAD2B1A3"/>
<evidence type="ECO:0000313" key="4">
    <source>
        <dbReference type="Proteomes" id="UP001190452"/>
    </source>
</evidence>
<keyword evidence="4" id="KW-1185">Reference proteome</keyword>
<accession>A0AAD2B1A3</accession>
<dbReference type="Proteomes" id="UP001190452">
    <property type="component" value="Unassembled WGS sequence"/>
</dbReference>
<sequence>MAIDILLIRAAVAQDSGPITGAPQNSEVRVRKQRGAFESDQQPGNDALEPTRQTQCSGVRQAGAVAFNHTDMDGAPTMSALSTFRPLS</sequence>
<organism evidence="1 3">
    <name type="scientific">Ralstonia mannitolilytica</name>
    <dbReference type="NCBI Taxonomy" id="105219"/>
    <lineage>
        <taxon>Bacteria</taxon>
        <taxon>Pseudomonadati</taxon>
        <taxon>Pseudomonadota</taxon>
        <taxon>Betaproteobacteria</taxon>
        <taxon>Burkholderiales</taxon>
        <taxon>Burkholderiaceae</taxon>
        <taxon>Ralstonia</taxon>
    </lineage>
</organism>
<dbReference type="Proteomes" id="UP001190002">
    <property type="component" value="Unassembled WGS sequence"/>
</dbReference>
<name>A0AAD2B1A3_9RALS</name>
<dbReference type="EMBL" id="CAUDKV010000023">
    <property type="protein sequence ID" value="CAJ0892936.1"/>
    <property type="molecule type" value="Genomic_DNA"/>
</dbReference>